<gene>
    <name evidence="13" type="primary">atpD</name>
    <name evidence="15" type="ORF">ADIARSV_0094</name>
</gene>
<evidence type="ECO:0000256" key="11">
    <source>
        <dbReference type="ARBA" id="ARBA00023196"/>
    </source>
</evidence>
<dbReference type="CDD" id="cd18115">
    <property type="entry name" value="ATP-synt_F1_beta_N"/>
    <property type="match status" value="1"/>
</dbReference>
<dbReference type="GO" id="GO:0045259">
    <property type="term" value="C:proton-transporting ATP synthase complex"/>
    <property type="evidence" value="ECO:0007669"/>
    <property type="project" value="UniProtKB-KW"/>
</dbReference>
<dbReference type="InterPro" id="IPR036121">
    <property type="entry name" value="ATPase_F1/V1/A1_a/bsu_N_sf"/>
</dbReference>
<evidence type="ECO:0000256" key="7">
    <source>
        <dbReference type="ARBA" id="ARBA00022840"/>
    </source>
</evidence>
<comment type="function">
    <text evidence="13">Produces ATP from ADP in the presence of a proton gradient across the membrane. The catalytic sites are hosted primarily by the beta subunits.</text>
</comment>
<dbReference type="SUPFAM" id="SSF52540">
    <property type="entry name" value="P-loop containing nucleoside triphosphate hydrolases"/>
    <property type="match status" value="1"/>
</dbReference>
<protein>
    <recommendedName>
        <fullName evidence="13">ATP synthase subunit beta</fullName>
        <ecNumber evidence="13">7.1.2.2</ecNumber>
    </recommendedName>
    <alternativeName>
        <fullName evidence="13">ATP synthase F1 sector subunit beta</fullName>
    </alternativeName>
    <alternativeName>
        <fullName evidence="13">F-ATPase subunit beta</fullName>
    </alternativeName>
</protein>
<keyword evidence="15" id="KW-0378">Hydrolase</keyword>
<dbReference type="InterPro" id="IPR055190">
    <property type="entry name" value="ATP-synt_VA_C"/>
</dbReference>
<dbReference type="Gene3D" id="1.10.1140.10">
    <property type="entry name" value="Bovine Mitochondrial F1-atpase, Atp Synthase Beta Chain, Chain D, domain 3"/>
    <property type="match status" value="1"/>
</dbReference>
<evidence type="ECO:0000256" key="5">
    <source>
        <dbReference type="ARBA" id="ARBA00022741"/>
    </source>
</evidence>
<keyword evidence="11 13" id="KW-0139">CF(1)</keyword>
<keyword evidence="9 13" id="KW-0406">Ion transport</keyword>
<feature type="domain" description="AAA+ ATPase" evidence="14">
    <location>
        <begin position="151"/>
        <end position="336"/>
    </location>
</feature>
<evidence type="ECO:0000256" key="8">
    <source>
        <dbReference type="ARBA" id="ARBA00022967"/>
    </source>
</evidence>
<dbReference type="InterPro" id="IPR027417">
    <property type="entry name" value="P-loop_NTPase"/>
</dbReference>
<dbReference type="NCBIfam" id="TIGR03305">
    <property type="entry name" value="alt_F1F0_F1_bet"/>
    <property type="match status" value="1"/>
</dbReference>
<comment type="subcellular location">
    <subcellularLocation>
        <location evidence="13">Cell membrane</location>
        <topology evidence="13">Peripheral membrane protein</topology>
    </subcellularLocation>
    <subcellularLocation>
        <location evidence="1">Membrane</location>
    </subcellularLocation>
</comment>
<evidence type="ECO:0000256" key="6">
    <source>
        <dbReference type="ARBA" id="ARBA00022781"/>
    </source>
</evidence>
<evidence type="ECO:0000256" key="2">
    <source>
        <dbReference type="ARBA" id="ARBA00008936"/>
    </source>
</evidence>
<dbReference type="FunFam" id="3.40.50.300:FF:001630">
    <property type="entry name" value="ATP synthase subunit beta"/>
    <property type="match status" value="1"/>
</dbReference>
<dbReference type="FunFam" id="1.10.1140.10:FF:000006">
    <property type="entry name" value="ATP synthase subunit beta"/>
    <property type="match status" value="1"/>
</dbReference>
<dbReference type="EMBL" id="AQPN01000002">
    <property type="protein sequence ID" value="EOR96671.1"/>
    <property type="molecule type" value="Genomic_DNA"/>
</dbReference>
<dbReference type="HAMAP" id="MF_01347">
    <property type="entry name" value="ATP_synth_beta_bact"/>
    <property type="match status" value="1"/>
</dbReference>
<keyword evidence="5 13" id="KW-0547">Nucleotide-binding</keyword>
<name>R9GY70_9SPHI</name>
<dbReference type="GO" id="GO:0046961">
    <property type="term" value="F:proton-transporting ATPase activity, rotational mechanism"/>
    <property type="evidence" value="ECO:0007669"/>
    <property type="project" value="InterPro"/>
</dbReference>
<dbReference type="PROSITE" id="PS00152">
    <property type="entry name" value="ATPASE_ALPHA_BETA"/>
    <property type="match status" value="1"/>
</dbReference>
<dbReference type="InterPro" id="IPR020003">
    <property type="entry name" value="ATPase_a/bsu_AS"/>
</dbReference>
<reference evidence="15 16" key="1">
    <citation type="journal article" date="2013" name="Genome Announc.">
        <title>Draft Genome Sequence of Arcticibacter svalbardensis Strain MN12-7T, a Member of the Family Sphingobacteriaceae Isolated from an Arctic Soil Sample.</title>
        <authorList>
            <person name="Shivaji S."/>
            <person name="Ara S."/>
            <person name="Prasad S."/>
            <person name="Manasa B.P."/>
            <person name="Begum Z."/>
            <person name="Singh A."/>
            <person name="Kumar Pinnaka A."/>
        </authorList>
    </citation>
    <scope>NUCLEOTIDE SEQUENCE [LARGE SCALE GENOMIC DNA]</scope>
    <source>
        <strain evidence="15 16">MN12-7</strain>
    </source>
</reference>
<dbReference type="SUPFAM" id="SSF50615">
    <property type="entry name" value="N-terminal domain of alpha and beta subunits of F1 ATP synthase"/>
    <property type="match status" value="1"/>
</dbReference>
<dbReference type="InterPro" id="IPR003593">
    <property type="entry name" value="AAA+_ATPase"/>
</dbReference>
<evidence type="ECO:0000256" key="12">
    <source>
        <dbReference type="ARBA" id="ARBA00023310"/>
    </source>
</evidence>
<dbReference type="GO" id="GO:0005524">
    <property type="term" value="F:ATP binding"/>
    <property type="evidence" value="ECO:0007669"/>
    <property type="project" value="UniProtKB-UniRule"/>
</dbReference>
<evidence type="ECO:0000256" key="1">
    <source>
        <dbReference type="ARBA" id="ARBA00004370"/>
    </source>
</evidence>
<evidence type="ECO:0000313" key="16">
    <source>
        <dbReference type="Proteomes" id="UP000014174"/>
    </source>
</evidence>
<dbReference type="OrthoDB" id="9802718at2"/>
<keyword evidence="4 13" id="KW-1003">Cell membrane</keyword>
<keyword evidence="12 13" id="KW-0066">ATP synthesis</keyword>
<dbReference type="InterPro" id="IPR004100">
    <property type="entry name" value="ATPase_F1/V1/A1_a/bsu_N"/>
</dbReference>
<evidence type="ECO:0000313" key="15">
    <source>
        <dbReference type="EMBL" id="EOR96671.1"/>
    </source>
</evidence>
<feature type="binding site" evidence="13">
    <location>
        <begin position="159"/>
        <end position="166"/>
    </location>
    <ligand>
        <name>ATP</name>
        <dbReference type="ChEBI" id="CHEBI:30616"/>
    </ligand>
</feature>
<dbReference type="Pfam" id="PF00006">
    <property type="entry name" value="ATP-synt_ab"/>
    <property type="match status" value="1"/>
</dbReference>
<dbReference type="CDD" id="cd18110">
    <property type="entry name" value="ATP-synt_F1_beta_C"/>
    <property type="match status" value="1"/>
</dbReference>
<accession>R9GY70</accession>
<evidence type="ECO:0000256" key="13">
    <source>
        <dbReference type="HAMAP-Rule" id="MF_01347"/>
    </source>
</evidence>
<dbReference type="RefSeq" id="WP_016193351.1">
    <property type="nucleotide sequence ID" value="NZ_AQPN01000002.1"/>
</dbReference>
<dbReference type="PANTHER" id="PTHR15184">
    <property type="entry name" value="ATP SYNTHASE"/>
    <property type="match status" value="1"/>
</dbReference>
<evidence type="ECO:0000256" key="10">
    <source>
        <dbReference type="ARBA" id="ARBA00023136"/>
    </source>
</evidence>
<dbReference type="PATRIC" id="fig|1150600.3.peg.92"/>
<keyword evidence="3 13" id="KW-0813">Transport</keyword>
<sequence length="483" mass="53044">MKAALKKNDEVLNYGKVVSVRGSVIDAWFDDPLPAVYTLLHAGEHQEISIEVLAQLDDRHVRGIALTPTQGLARGTVITTNGEELKVPVGKRTLGRMFDVFGNTIDHLKPLAEGEKRNIHQAPPALDKRSTQSQVFETGIKAIDILIPLERGGKAGLFGGAGVGKTVLLTEMIHNMVGQNKGVSMFCGIGERCREGNELYGAMKDAGLLENMIMMFGQMNEPPGARFRVGHAALTMAEYFRDDEHKDVLLLIDNIFRFIQAGMEVSGLMGQMPSRLGYQPTLETELSELEERIANTDAGAITSIQAVYVPADDLTDPAAVHAFSHLSATIVLSRERASEGLYPSIDFLQSNSKMATPGIIGDRHYKLAQQIRQTLAQYEDLKDIISMLGMEQLSTVDRLVVNRARRLERFLTQPFFATEQFSGVKGEVVSLKDALDGCERILADEFKDMPENAFYMIGNIDEALKNKDKKDGADAAIPVHAGS</sequence>
<dbReference type="GO" id="GO:0005886">
    <property type="term" value="C:plasma membrane"/>
    <property type="evidence" value="ECO:0007669"/>
    <property type="project" value="UniProtKB-SubCell"/>
</dbReference>
<comment type="catalytic activity">
    <reaction evidence="13">
        <text>ATP + H2O + 4 H(+)(in) = ADP + phosphate + 5 H(+)(out)</text>
        <dbReference type="Rhea" id="RHEA:57720"/>
        <dbReference type="ChEBI" id="CHEBI:15377"/>
        <dbReference type="ChEBI" id="CHEBI:15378"/>
        <dbReference type="ChEBI" id="CHEBI:30616"/>
        <dbReference type="ChEBI" id="CHEBI:43474"/>
        <dbReference type="ChEBI" id="CHEBI:456216"/>
        <dbReference type="EC" id="7.1.2.2"/>
    </reaction>
</comment>
<comment type="similarity">
    <text evidence="2 13">Belongs to the ATPase alpha/beta chains family.</text>
</comment>
<comment type="caution">
    <text evidence="15">The sequence shown here is derived from an EMBL/GenBank/DDBJ whole genome shotgun (WGS) entry which is preliminary data.</text>
</comment>
<dbReference type="InterPro" id="IPR000194">
    <property type="entry name" value="ATPase_F1/V1/A1_a/bsu_nucl-bd"/>
</dbReference>
<dbReference type="Pfam" id="PF22919">
    <property type="entry name" value="ATP-synt_VA_C"/>
    <property type="match status" value="1"/>
</dbReference>
<dbReference type="STRING" id="1150600.ADIARSV_0094"/>
<dbReference type="InterPro" id="IPR050053">
    <property type="entry name" value="ATPase_alpha/beta_chains"/>
</dbReference>
<dbReference type="EC" id="7.1.2.2" evidence="13"/>
<evidence type="ECO:0000256" key="4">
    <source>
        <dbReference type="ARBA" id="ARBA00022475"/>
    </source>
</evidence>
<dbReference type="Gene3D" id="3.40.50.300">
    <property type="entry name" value="P-loop containing nucleotide triphosphate hydrolases"/>
    <property type="match status" value="1"/>
</dbReference>
<dbReference type="SUPFAM" id="SSF47917">
    <property type="entry name" value="C-terminal domain of alpha and beta subunits of F1 ATP synthase"/>
    <property type="match status" value="1"/>
</dbReference>
<dbReference type="Proteomes" id="UP000014174">
    <property type="component" value="Unassembled WGS sequence"/>
</dbReference>
<dbReference type="Gene3D" id="2.40.10.170">
    <property type="match status" value="1"/>
</dbReference>
<evidence type="ECO:0000256" key="3">
    <source>
        <dbReference type="ARBA" id="ARBA00022448"/>
    </source>
</evidence>
<evidence type="ECO:0000256" key="9">
    <source>
        <dbReference type="ARBA" id="ARBA00023065"/>
    </source>
</evidence>
<keyword evidence="6 13" id="KW-0375">Hydrogen ion transport</keyword>
<dbReference type="InterPro" id="IPR024034">
    <property type="entry name" value="ATPase_F1/V1_b/a_C"/>
</dbReference>
<proteinExistence type="inferred from homology"/>
<keyword evidence="10 13" id="KW-0472">Membrane</keyword>
<dbReference type="GO" id="GO:0016787">
    <property type="term" value="F:hydrolase activity"/>
    <property type="evidence" value="ECO:0007669"/>
    <property type="project" value="UniProtKB-KW"/>
</dbReference>
<keyword evidence="7 13" id="KW-0067">ATP-binding</keyword>
<dbReference type="SMART" id="SM00382">
    <property type="entry name" value="AAA"/>
    <property type="match status" value="1"/>
</dbReference>
<keyword evidence="8 13" id="KW-1278">Translocase</keyword>
<dbReference type="AlphaFoldDB" id="R9GY70"/>
<organism evidence="15 16">
    <name type="scientific">Arcticibacter svalbardensis MN12-7</name>
    <dbReference type="NCBI Taxonomy" id="1150600"/>
    <lineage>
        <taxon>Bacteria</taxon>
        <taxon>Pseudomonadati</taxon>
        <taxon>Bacteroidota</taxon>
        <taxon>Sphingobacteriia</taxon>
        <taxon>Sphingobacteriales</taxon>
        <taxon>Sphingobacteriaceae</taxon>
        <taxon>Arcticibacter</taxon>
    </lineage>
</organism>
<dbReference type="GO" id="GO:0046933">
    <property type="term" value="F:proton-transporting ATP synthase activity, rotational mechanism"/>
    <property type="evidence" value="ECO:0007669"/>
    <property type="project" value="UniProtKB-UniRule"/>
</dbReference>
<dbReference type="PANTHER" id="PTHR15184:SF71">
    <property type="entry name" value="ATP SYNTHASE SUBUNIT BETA, MITOCHONDRIAL"/>
    <property type="match status" value="1"/>
</dbReference>
<keyword evidence="16" id="KW-1185">Reference proteome</keyword>
<dbReference type="eggNOG" id="COG0055">
    <property type="taxonomic scope" value="Bacteria"/>
</dbReference>
<evidence type="ECO:0000259" key="14">
    <source>
        <dbReference type="SMART" id="SM00382"/>
    </source>
</evidence>
<dbReference type="NCBIfam" id="TIGR01039">
    <property type="entry name" value="atpD"/>
    <property type="match status" value="1"/>
</dbReference>
<dbReference type="Pfam" id="PF02874">
    <property type="entry name" value="ATP-synt_ab_N"/>
    <property type="match status" value="1"/>
</dbReference>
<dbReference type="InterPro" id="IPR017691">
    <property type="entry name" value="Alt_ATPase_F1_bsu"/>
</dbReference>
<dbReference type="InterPro" id="IPR005722">
    <property type="entry name" value="ATP_synth_F1_bsu"/>
</dbReference>